<dbReference type="Proteomes" id="UP000740883">
    <property type="component" value="Unassembled WGS sequence"/>
</dbReference>
<dbReference type="AlphaFoldDB" id="A0A9P6KYJ2"/>
<reference evidence="1 2" key="1">
    <citation type="journal article" date="2020" name="Genome Biol. Evol.">
        <title>Comparative genomics of strictly vertically transmitted, feminizing microsporidia endosymbionts of amphipod crustaceans.</title>
        <authorList>
            <person name="Cormier A."/>
            <person name="Chebbi M.A."/>
            <person name="Giraud I."/>
            <person name="Wattier R."/>
            <person name="Teixeira M."/>
            <person name="Gilbert C."/>
            <person name="Rigaud T."/>
            <person name="Cordaux R."/>
        </authorList>
    </citation>
    <scope>NUCLEOTIDE SEQUENCE [LARGE SCALE GENOMIC DNA]</scope>
    <source>
        <strain evidence="1 2">Ou3-Ou53</strain>
    </source>
</reference>
<evidence type="ECO:0000313" key="1">
    <source>
        <dbReference type="EMBL" id="KAF9761926.1"/>
    </source>
</evidence>
<keyword evidence="2" id="KW-1185">Reference proteome</keyword>
<organism evidence="1 2">
    <name type="scientific">Nosema granulosis</name>
    <dbReference type="NCBI Taxonomy" id="83296"/>
    <lineage>
        <taxon>Eukaryota</taxon>
        <taxon>Fungi</taxon>
        <taxon>Fungi incertae sedis</taxon>
        <taxon>Microsporidia</taxon>
        <taxon>Nosematidae</taxon>
        <taxon>Nosema</taxon>
    </lineage>
</organism>
<proteinExistence type="predicted"/>
<name>A0A9P6KYJ2_9MICR</name>
<comment type="caution">
    <text evidence="1">The sequence shown here is derived from an EMBL/GenBank/DDBJ whole genome shotgun (WGS) entry which is preliminary data.</text>
</comment>
<protein>
    <submittedName>
        <fullName evidence="1">Uncharacterized protein</fullName>
    </submittedName>
</protein>
<evidence type="ECO:0000313" key="2">
    <source>
        <dbReference type="Proteomes" id="UP000740883"/>
    </source>
</evidence>
<gene>
    <name evidence="1" type="ORF">NGRA_2335</name>
</gene>
<accession>A0A9P6KYJ2</accession>
<dbReference type="OrthoDB" id="10571402at2759"/>
<sequence>MCIIKALKAHYFNALVVSIGYYMLREDSDRIHSPNVKEAILFISIAWDNVSKEAIKLCFDKGLKEPLGCSTPDEVDEKLETLIEFAVEDVFDKPIVLEEDKSSIEEIVNDMDQRDLKKYALVEFETFYSVAEKLFSLKIKELLILKWFVNDGKIWFWK</sequence>
<dbReference type="EMBL" id="SBJO01000241">
    <property type="protein sequence ID" value="KAF9761926.1"/>
    <property type="molecule type" value="Genomic_DNA"/>
</dbReference>